<dbReference type="AlphaFoldDB" id="A0ABD1D3F2"/>
<proteinExistence type="predicted"/>
<sequence length="110" mass="12409">MDHAEINTIIETLNIVDLDKCPAIAILAVTWAKRCGSTQQQSKRTVLLFDWWFPPLADDGDLSSAEVGSESSLAQAAELVSRHTSWHYPPKRTELLTVRRRANSHRKRIA</sequence>
<comment type="caution">
    <text evidence="1">The sequence shown here is derived from an EMBL/GenBank/DDBJ whole genome shotgun (WGS) entry which is preliminary data.</text>
</comment>
<keyword evidence="2" id="KW-1185">Reference proteome</keyword>
<reference evidence="1 2" key="1">
    <citation type="submission" date="2024-05" db="EMBL/GenBank/DDBJ databases">
        <title>Culex pipiens pipiens assembly and annotation.</title>
        <authorList>
            <person name="Alout H."/>
            <person name="Durand T."/>
        </authorList>
    </citation>
    <scope>NUCLEOTIDE SEQUENCE [LARGE SCALE GENOMIC DNA]</scope>
    <source>
        <strain evidence="1">HA-2024</strain>
        <tissue evidence="1">Whole body</tissue>
    </source>
</reference>
<organism evidence="1 2">
    <name type="scientific">Culex pipiens pipiens</name>
    <name type="common">Northern house mosquito</name>
    <dbReference type="NCBI Taxonomy" id="38569"/>
    <lineage>
        <taxon>Eukaryota</taxon>
        <taxon>Metazoa</taxon>
        <taxon>Ecdysozoa</taxon>
        <taxon>Arthropoda</taxon>
        <taxon>Hexapoda</taxon>
        <taxon>Insecta</taxon>
        <taxon>Pterygota</taxon>
        <taxon>Neoptera</taxon>
        <taxon>Endopterygota</taxon>
        <taxon>Diptera</taxon>
        <taxon>Nematocera</taxon>
        <taxon>Culicoidea</taxon>
        <taxon>Culicidae</taxon>
        <taxon>Culicinae</taxon>
        <taxon>Culicini</taxon>
        <taxon>Culex</taxon>
        <taxon>Culex</taxon>
    </lineage>
</organism>
<accession>A0ABD1D3F2</accession>
<evidence type="ECO:0000313" key="1">
    <source>
        <dbReference type="EMBL" id="KAL1392860.1"/>
    </source>
</evidence>
<gene>
    <name evidence="1" type="ORF">pipiens_012167</name>
</gene>
<dbReference type="EMBL" id="JBEHCU010007743">
    <property type="protein sequence ID" value="KAL1392860.1"/>
    <property type="molecule type" value="Genomic_DNA"/>
</dbReference>
<protein>
    <submittedName>
        <fullName evidence="1">Uncharacterized protein</fullName>
    </submittedName>
</protein>
<dbReference type="Proteomes" id="UP001562425">
    <property type="component" value="Unassembled WGS sequence"/>
</dbReference>
<name>A0ABD1D3F2_CULPP</name>
<evidence type="ECO:0000313" key="2">
    <source>
        <dbReference type="Proteomes" id="UP001562425"/>
    </source>
</evidence>